<evidence type="ECO:0000256" key="3">
    <source>
        <dbReference type="ARBA" id="ARBA00004763"/>
    </source>
</evidence>
<dbReference type="InterPro" id="IPR045031">
    <property type="entry name" value="DHP_synth-like"/>
</dbReference>
<evidence type="ECO:0000256" key="6">
    <source>
        <dbReference type="ARBA" id="ARBA00016919"/>
    </source>
</evidence>
<evidence type="ECO:0000256" key="8">
    <source>
        <dbReference type="ARBA" id="ARBA00022723"/>
    </source>
</evidence>
<evidence type="ECO:0000256" key="1">
    <source>
        <dbReference type="ARBA" id="ARBA00000012"/>
    </source>
</evidence>
<keyword evidence="10 12" id="KW-0289">Folate biosynthesis</keyword>
<evidence type="ECO:0000256" key="11">
    <source>
        <dbReference type="ARBA" id="ARBA00030193"/>
    </source>
</evidence>
<dbReference type="GO" id="GO:0046872">
    <property type="term" value="F:metal ion binding"/>
    <property type="evidence" value="ECO:0007669"/>
    <property type="project" value="UniProtKB-KW"/>
</dbReference>
<keyword evidence="8 12" id="KW-0479">Metal-binding</keyword>
<reference evidence="14 15" key="1">
    <citation type="submission" date="2015-11" db="EMBL/GenBank/DDBJ databases">
        <title>Genomic analysis of 38 Legionella species identifies large and diverse effector repertoires.</title>
        <authorList>
            <person name="Burstein D."/>
            <person name="Amaro F."/>
            <person name="Zusman T."/>
            <person name="Lifshitz Z."/>
            <person name="Cohen O."/>
            <person name="Gilbert J.A."/>
            <person name="Pupko T."/>
            <person name="Shuman H.A."/>
            <person name="Segal G."/>
        </authorList>
    </citation>
    <scope>NUCLEOTIDE SEQUENCE [LARGE SCALE GENOMIC DNA]</scope>
    <source>
        <strain evidence="14 15">Mt.St.Helens-4</strain>
    </source>
</reference>
<dbReference type="PATRIC" id="fig|28087.4.peg.1019"/>
<dbReference type="SUPFAM" id="SSF51717">
    <property type="entry name" value="Dihydropteroate synthetase-like"/>
    <property type="match status" value="1"/>
</dbReference>
<sequence length="295" mass="32289">MDSKQFMSWLKHQHQLMPDSLPEKPLIMGILNVTPDSFSDGGQFLSANHACEHAFQLITQGVDIIDIGGQSTRPGAQQISVDAELKRVIPVIEQIRFDSDICISIDTNKPEVMEAAVNAGANLINDVYALRTGGALAMAAKLAVPICLMHMQGEPENMQNEPYYSEGVLPAIINFFKERITECERQGINRQNIILDPGFGFGKRVQDNLLLVKKLDIFASFGLPLLLGASRKSTIGVILGKEVDDRLIGSITVAVYAALKGVGIIRTHDVDETKQALHMINMICHADVPFPGSIE</sequence>
<dbReference type="PROSITE" id="PS50972">
    <property type="entry name" value="PTERIN_BINDING"/>
    <property type="match status" value="1"/>
</dbReference>
<accession>A0A0W0YN72</accession>
<dbReference type="GO" id="GO:0046654">
    <property type="term" value="P:tetrahydrofolate biosynthetic process"/>
    <property type="evidence" value="ECO:0007669"/>
    <property type="project" value="UniProtKB-UniPathway"/>
</dbReference>
<evidence type="ECO:0000256" key="7">
    <source>
        <dbReference type="ARBA" id="ARBA00022679"/>
    </source>
</evidence>
<comment type="similarity">
    <text evidence="4 12">Belongs to the DHPS family.</text>
</comment>
<evidence type="ECO:0000256" key="2">
    <source>
        <dbReference type="ARBA" id="ARBA00001946"/>
    </source>
</evidence>
<dbReference type="CDD" id="cd00739">
    <property type="entry name" value="DHPS"/>
    <property type="match status" value="1"/>
</dbReference>
<dbReference type="PANTHER" id="PTHR20941:SF1">
    <property type="entry name" value="FOLIC ACID SYNTHESIS PROTEIN FOL1"/>
    <property type="match status" value="1"/>
</dbReference>
<dbReference type="NCBIfam" id="TIGR01496">
    <property type="entry name" value="DHPS"/>
    <property type="match status" value="1"/>
</dbReference>
<dbReference type="Proteomes" id="UP000054621">
    <property type="component" value="Unassembled WGS sequence"/>
</dbReference>
<keyword evidence="9 12" id="KW-0460">Magnesium</keyword>
<dbReference type="GO" id="GO:0005829">
    <property type="term" value="C:cytosol"/>
    <property type="evidence" value="ECO:0007669"/>
    <property type="project" value="TreeGrafter"/>
</dbReference>
<evidence type="ECO:0000256" key="5">
    <source>
        <dbReference type="ARBA" id="ARBA00012458"/>
    </source>
</evidence>
<dbReference type="eggNOG" id="COG0294">
    <property type="taxonomic scope" value="Bacteria"/>
</dbReference>
<dbReference type="Gene3D" id="3.20.20.20">
    <property type="entry name" value="Dihydropteroate synthase-like"/>
    <property type="match status" value="1"/>
</dbReference>
<evidence type="ECO:0000256" key="4">
    <source>
        <dbReference type="ARBA" id="ARBA00009503"/>
    </source>
</evidence>
<evidence type="ECO:0000256" key="12">
    <source>
        <dbReference type="RuleBase" id="RU361205"/>
    </source>
</evidence>
<organism evidence="14 15">
    <name type="scientific">Legionella sainthelensi</name>
    <dbReference type="NCBI Taxonomy" id="28087"/>
    <lineage>
        <taxon>Bacteria</taxon>
        <taxon>Pseudomonadati</taxon>
        <taxon>Pseudomonadota</taxon>
        <taxon>Gammaproteobacteria</taxon>
        <taxon>Legionellales</taxon>
        <taxon>Legionellaceae</taxon>
        <taxon>Legionella</taxon>
    </lineage>
</organism>
<gene>
    <name evidence="14" type="primary">folP</name>
    <name evidence="14" type="ORF">Lsai_0955</name>
</gene>
<dbReference type="PROSITE" id="PS00793">
    <property type="entry name" value="DHPS_2"/>
    <property type="match status" value="1"/>
</dbReference>
<dbReference type="Pfam" id="PF00809">
    <property type="entry name" value="Pterin_bind"/>
    <property type="match status" value="1"/>
</dbReference>
<comment type="catalytic activity">
    <reaction evidence="1">
        <text>(7,8-dihydropterin-6-yl)methyl diphosphate + 4-aminobenzoate = 7,8-dihydropteroate + diphosphate</text>
        <dbReference type="Rhea" id="RHEA:19949"/>
        <dbReference type="ChEBI" id="CHEBI:17836"/>
        <dbReference type="ChEBI" id="CHEBI:17839"/>
        <dbReference type="ChEBI" id="CHEBI:33019"/>
        <dbReference type="ChEBI" id="CHEBI:72950"/>
        <dbReference type="EC" id="2.5.1.15"/>
    </reaction>
</comment>
<dbReference type="RefSeq" id="WP_027272523.1">
    <property type="nucleotide sequence ID" value="NZ_CAAAJE010000002.1"/>
</dbReference>
<dbReference type="GO" id="GO:0004156">
    <property type="term" value="F:dihydropteroate synthase activity"/>
    <property type="evidence" value="ECO:0007669"/>
    <property type="project" value="UniProtKB-EC"/>
</dbReference>
<evidence type="ECO:0000259" key="13">
    <source>
        <dbReference type="PROSITE" id="PS50972"/>
    </source>
</evidence>
<dbReference type="GO" id="GO:0046656">
    <property type="term" value="P:folic acid biosynthetic process"/>
    <property type="evidence" value="ECO:0007669"/>
    <property type="project" value="UniProtKB-KW"/>
</dbReference>
<name>A0A0W0YN72_9GAMM</name>
<comment type="function">
    <text evidence="12">Catalyzes the condensation of para-aminobenzoate (pABA) with 6-hydroxymethyl-7,8-dihydropterin diphosphate (DHPt-PP) to form 7,8-dihydropteroate (H2Pte), the immediate precursor of folate derivatives.</text>
</comment>
<dbReference type="UniPathway" id="UPA00077">
    <property type="reaction ID" value="UER00156"/>
</dbReference>
<comment type="caution">
    <text evidence="14">The sequence shown here is derived from an EMBL/GenBank/DDBJ whole genome shotgun (WGS) entry which is preliminary data.</text>
</comment>
<evidence type="ECO:0000313" key="15">
    <source>
        <dbReference type="Proteomes" id="UP000054621"/>
    </source>
</evidence>
<dbReference type="PANTHER" id="PTHR20941">
    <property type="entry name" value="FOLATE SYNTHESIS PROTEINS"/>
    <property type="match status" value="1"/>
</dbReference>
<dbReference type="STRING" id="28087.Lsai_0955"/>
<evidence type="ECO:0000256" key="9">
    <source>
        <dbReference type="ARBA" id="ARBA00022842"/>
    </source>
</evidence>
<evidence type="ECO:0000256" key="10">
    <source>
        <dbReference type="ARBA" id="ARBA00022909"/>
    </source>
</evidence>
<dbReference type="PROSITE" id="PS00792">
    <property type="entry name" value="DHPS_1"/>
    <property type="match status" value="1"/>
</dbReference>
<dbReference type="InterPro" id="IPR006390">
    <property type="entry name" value="DHP_synth_dom"/>
</dbReference>
<proteinExistence type="inferred from homology"/>
<dbReference type="InterPro" id="IPR000489">
    <property type="entry name" value="Pterin-binding_dom"/>
</dbReference>
<dbReference type="FunFam" id="3.20.20.20:FF:000006">
    <property type="entry name" value="Dihydropteroate synthase"/>
    <property type="match status" value="1"/>
</dbReference>
<protein>
    <recommendedName>
        <fullName evidence="6 12">Dihydropteroate synthase</fullName>
        <shortName evidence="12">DHPS</shortName>
        <ecNumber evidence="5 12">2.5.1.15</ecNumber>
    </recommendedName>
    <alternativeName>
        <fullName evidence="11 12">Dihydropteroate pyrophosphorylase</fullName>
    </alternativeName>
</protein>
<dbReference type="EMBL" id="LNYV01000013">
    <property type="protein sequence ID" value="KTD58348.1"/>
    <property type="molecule type" value="Genomic_DNA"/>
</dbReference>
<comment type="cofactor">
    <cofactor evidence="2 12">
        <name>Mg(2+)</name>
        <dbReference type="ChEBI" id="CHEBI:18420"/>
    </cofactor>
</comment>
<comment type="pathway">
    <text evidence="3 12">Cofactor biosynthesis; tetrahydrofolate biosynthesis; 7,8-dihydrofolate from 2-amino-4-hydroxy-6-hydroxymethyl-7,8-dihydropteridine diphosphate and 4-aminobenzoate: step 1/2.</text>
</comment>
<dbReference type="InterPro" id="IPR011005">
    <property type="entry name" value="Dihydropteroate_synth-like_sf"/>
</dbReference>
<keyword evidence="7 12" id="KW-0808">Transferase</keyword>
<feature type="domain" description="Pterin-binding" evidence="13">
    <location>
        <begin position="25"/>
        <end position="278"/>
    </location>
</feature>
<dbReference type="AlphaFoldDB" id="A0A0W0YN72"/>
<dbReference type="EC" id="2.5.1.15" evidence="5 12"/>
<dbReference type="OrthoDB" id="9811744at2"/>
<evidence type="ECO:0000313" key="14">
    <source>
        <dbReference type="EMBL" id="KTD58348.1"/>
    </source>
</evidence>